<dbReference type="OrthoDB" id="9783269at2"/>
<organism evidence="3 4">
    <name type="scientific">Schinkia azotoformans MEV2011</name>
    <dbReference type="NCBI Taxonomy" id="1348973"/>
    <lineage>
        <taxon>Bacteria</taxon>
        <taxon>Bacillati</taxon>
        <taxon>Bacillota</taxon>
        <taxon>Bacilli</taxon>
        <taxon>Bacillales</taxon>
        <taxon>Bacillaceae</taxon>
        <taxon>Calidifontibacillus/Schinkia group</taxon>
        <taxon>Schinkia</taxon>
    </lineage>
</organism>
<dbReference type="PANTHER" id="PTHR48100">
    <property type="entry name" value="BROAD-SPECIFICITY PHOSPHATASE YOR283W-RELATED"/>
    <property type="match status" value="1"/>
</dbReference>
<dbReference type="EMBL" id="JJRY01000005">
    <property type="protein sequence ID" value="KEF38976.1"/>
    <property type="molecule type" value="Genomic_DNA"/>
</dbReference>
<dbReference type="EC" id="3.1.3.73" evidence="3"/>
<dbReference type="InterPro" id="IPR050275">
    <property type="entry name" value="PGM_Phosphatase"/>
</dbReference>
<evidence type="ECO:0000313" key="3">
    <source>
        <dbReference type="EMBL" id="KEF38976.1"/>
    </source>
</evidence>
<feature type="active site" description="Proton donor/acceptor" evidence="1">
    <location>
        <position position="82"/>
    </location>
</feature>
<dbReference type="SUPFAM" id="SSF53254">
    <property type="entry name" value="Phosphoglycerate mutase-like"/>
    <property type="match status" value="1"/>
</dbReference>
<reference evidence="3 4" key="1">
    <citation type="submission" date="2014-04" db="EMBL/GenBank/DDBJ databases">
        <title>Draft genome sequence of Bacillus azotoformans MEV2011, a (co-) denitrifying strain unable to grow in the presence of oxygen.</title>
        <authorList>
            <person name="Nielsen M."/>
            <person name="Schreiber L."/>
            <person name="Finster K."/>
            <person name="Schramm A."/>
        </authorList>
    </citation>
    <scope>NUCLEOTIDE SEQUENCE [LARGE SCALE GENOMIC DNA]</scope>
    <source>
        <strain evidence="3 4">MEV2011</strain>
    </source>
</reference>
<evidence type="ECO:0000256" key="1">
    <source>
        <dbReference type="PIRSR" id="PIRSR613078-1"/>
    </source>
</evidence>
<gene>
    <name evidence="3" type="ORF">M670_01793</name>
</gene>
<dbReference type="RefSeq" id="WP_035195003.1">
    <property type="nucleotide sequence ID" value="NZ_JJRY01000005.1"/>
</dbReference>
<dbReference type="AlphaFoldDB" id="A0A072NNF3"/>
<dbReference type="InterPro" id="IPR029033">
    <property type="entry name" value="His_PPase_superfam"/>
</dbReference>
<protein>
    <submittedName>
        <fullName evidence="3">Fructose-2,6-bisphosphatase</fullName>
        <ecNumber evidence="3">3.1.3.73</ecNumber>
    </submittedName>
</protein>
<feature type="binding site" evidence="2">
    <location>
        <begin position="7"/>
        <end position="14"/>
    </location>
    <ligand>
        <name>substrate</name>
    </ligand>
</feature>
<feature type="binding site" evidence="2">
    <location>
        <position position="58"/>
    </location>
    <ligand>
        <name>substrate</name>
    </ligand>
</feature>
<dbReference type="Gene3D" id="3.40.50.1240">
    <property type="entry name" value="Phosphoglycerate mutase-like"/>
    <property type="match status" value="1"/>
</dbReference>
<dbReference type="PROSITE" id="PS00175">
    <property type="entry name" value="PG_MUTASE"/>
    <property type="match status" value="1"/>
</dbReference>
<dbReference type="GO" id="GO:0043755">
    <property type="term" value="F:alpha-ribazole phosphatase activity"/>
    <property type="evidence" value="ECO:0007669"/>
    <property type="project" value="UniProtKB-EC"/>
</dbReference>
<dbReference type="Pfam" id="PF00300">
    <property type="entry name" value="His_Phos_1"/>
    <property type="match status" value="1"/>
</dbReference>
<comment type="caution">
    <text evidence="3">The sequence shown here is derived from an EMBL/GenBank/DDBJ whole genome shotgun (WGS) entry which is preliminary data.</text>
</comment>
<dbReference type="CDD" id="cd07067">
    <property type="entry name" value="HP_PGM_like"/>
    <property type="match status" value="1"/>
</dbReference>
<dbReference type="Proteomes" id="UP000027936">
    <property type="component" value="Unassembled WGS sequence"/>
</dbReference>
<evidence type="ECO:0000313" key="4">
    <source>
        <dbReference type="Proteomes" id="UP000027936"/>
    </source>
</evidence>
<proteinExistence type="predicted"/>
<evidence type="ECO:0000256" key="2">
    <source>
        <dbReference type="PIRSR" id="PIRSR613078-2"/>
    </source>
</evidence>
<dbReference type="InterPro" id="IPR001345">
    <property type="entry name" value="PG/BPGM_mutase_AS"/>
</dbReference>
<feature type="active site" description="Tele-phosphohistidine intermediate" evidence="1">
    <location>
        <position position="8"/>
    </location>
</feature>
<name>A0A072NNF3_SCHAZ</name>
<dbReference type="PATRIC" id="fig|1348973.3.peg.1753"/>
<accession>A0A072NNF3</accession>
<keyword evidence="3" id="KW-0378">Hydrolase</keyword>
<sequence>MRIILIRHGQTDENKENRYLGHFDSPLNNTGREQVEGLVESLKKLEARGICYSSDLLRAVETSKIICHAFSLDLKVYPDLRELHFGDWDCHTYDELNEKNSVGLHRWISNPFEYSPPNGETLTELGARVDRWIKQNIFLNGGEDCLVVSHGGPIRWILSKWLLNDESQFWNVQNIRHGEGLILEVDVIRNIWKHKGNI</sequence>
<dbReference type="InterPro" id="IPR013078">
    <property type="entry name" value="His_Pase_superF_clade-1"/>
</dbReference>
<dbReference type="SMART" id="SM00855">
    <property type="entry name" value="PGAM"/>
    <property type="match status" value="1"/>
</dbReference>